<reference evidence="2 3" key="1">
    <citation type="submission" date="2019-07" db="EMBL/GenBank/DDBJ databases">
        <title>Genomics analysis of Aphanomyces spp. identifies a new class of oomycete effector associated with host adaptation.</title>
        <authorList>
            <person name="Gaulin E."/>
        </authorList>
    </citation>
    <scope>NUCLEOTIDE SEQUENCE [LARGE SCALE GENOMIC DNA]</scope>
    <source>
        <strain evidence="2 3">ATCC 201684</strain>
    </source>
</reference>
<dbReference type="VEuPathDB" id="FungiDB:AeMF1_019541"/>
<dbReference type="PANTHER" id="PTHR31827:SF1">
    <property type="entry name" value="EMB|CAB89363.1"/>
    <property type="match status" value="1"/>
</dbReference>
<dbReference type="AlphaFoldDB" id="A0A6G0WTB5"/>
<sequence>MSLCYFNGCNKPALPSSWRCLFHRNRGRCLVTDCHNQVYARKLCAKHGGKKQCAFAGCEMSARLANVCYRHGAGGLKKRCVHPGCSKPAQLRQRCVRHGGGRKCKVGGCDTHARSGGYCSKHGRELQDLLTRQGDTKDFNAAAWEESSLTLMLEPLKLEKVDFSLSSVQELRPWTNDLVELVMRL</sequence>
<evidence type="ECO:0000259" key="1">
    <source>
        <dbReference type="Pfam" id="PF24906"/>
    </source>
</evidence>
<feature type="domain" description="WRKY19-like zinc finger" evidence="1">
    <location>
        <begin position="78"/>
        <end position="100"/>
    </location>
</feature>
<comment type="caution">
    <text evidence="2">The sequence shown here is derived from an EMBL/GenBank/DDBJ whole genome shotgun (WGS) entry which is preliminary data.</text>
</comment>
<dbReference type="EMBL" id="VJMJ01000152">
    <property type="protein sequence ID" value="KAF0730689.1"/>
    <property type="molecule type" value="Genomic_DNA"/>
</dbReference>
<organism evidence="2 3">
    <name type="scientific">Aphanomyces euteiches</name>
    <dbReference type="NCBI Taxonomy" id="100861"/>
    <lineage>
        <taxon>Eukaryota</taxon>
        <taxon>Sar</taxon>
        <taxon>Stramenopiles</taxon>
        <taxon>Oomycota</taxon>
        <taxon>Saprolegniomycetes</taxon>
        <taxon>Saprolegniales</taxon>
        <taxon>Verrucalvaceae</taxon>
        <taxon>Aphanomyces</taxon>
    </lineage>
</organism>
<protein>
    <recommendedName>
        <fullName evidence="1">WRKY19-like zinc finger domain-containing protein</fullName>
    </recommendedName>
</protein>
<dbReference type="Proteomes" id="UP000481153">
    <property type="component" value="Unassembled WGS sequence"/>
</dbReference>
<gene>
    <name evidence="2" type="ORF">Ae201684_011905</name>
</gene>
<dbReference type="Pfam" id="PF24906">
    <property type="entry name" value="Zf_WRKY19"/>
    <property type="match status" value="1"/>
</dbReference>
<dbReference type="PANTHER" id="PTHR31827">
    <property type="entry name" value="EMB|CAB89363.1"/>
    <property type="match status" value="1"/>
</dbReference>
<evidence type="ECO:0000313" key="2">
    <source>
        <dbReference type="EMBL" id="KAF0730689.1"/>
    </source>
</evidence>
<dbReference type="InterPro" id="IPR056866">
    <property type="entry name" value="Znf_WRKY19"/>
</dbReference>
<name>A0A6G0WTB5_9STRA</name>
<accession>A0A6G0WTB5</accession>
<proteinExistence type="predicted"/>
<keyword evidence="3" id="KW-1185">Reference proteome</keyword>
<evidence type="ECO:0000313" key="3">
    <source>
        <dbReference type="Proteomes" id="UP000481153"/>
    </source>
</evidence>